<evidence type="ECO:0000256" key="1">
    <source>
        <dbReference type="SAM" id="Phobius"/>
    </source>
</evidence>
<keyword evidence="1" id="KW-0472">Membrane</keyword>
<reference evidence="3 4" key="1">
    <citation type="submission" date="2024-01" db="EMBL/GenBank/DDBJ databases">
        <title>A draft genome for the cacao thread blight pathogen Marasmiellus scandens.</title>
        <authorList>
            <person name="Baruah I.K."/>
            <person name="Leung J."/>
            <person name="Bukari Y."/>
            <person name="Amoako-Attah I."/>
            <person name="Meinhardt L.W."/>
            <person name="Bailey B.A."/>
            <person name="Cohen S.P."/>
        </authorList>
    </citation>
    <scope>NUCLEOTIDE SEQUENCE [LARGE SCALE GENOMIC DNA]</scope>
    <source>
        <strain evidence="3 4">GH-19</strain>
    </source>
</reference>
<keyword evidence="2" id="KW-0732">Signal</keyword>
<organism evidence="3 4">
    <name type="scientific">Marasmiellus scandens</name>
    <dbReference type="NCBI Taxonomy" id="2682957"/>
    <lineage>
        <taxon>Eukaryota</taxon>
        <taxon>Fungi</taxon>
        <taxon>Dikarya</taxon>
        <taxon>Basidiomycota</taxon>
        <taxon>Agaricomycotina</taxon>
        <taxon>Agaricomycetes</taxon>
        <taxon>Agaricomycetidae</taxon>
        <taxon>Agaricales</taxon>
        <taxon>Marasmiineae</taxon>
        <taxon>Omphalotaceae</taxon>
        <taxon>Marasmiellus</taxon>
    </lineage>
</organism>
<keyword evidence="1" id="KW-0812">Transmembrane</keyword>
<dbReference type="EMBL" id="JBANRG010000005">
    <property type="protein sequence ID" value="KAK7466226.1"/>
    <property type="molecule type" value="Genomic_DNA"/>
</dbReference>
<feature type="chain" id="PRO_5045718571" description="Transmembrane protein" evidence="2">
    <location>
        <begin position="29"/>
        <end position="243"/>
    </location>
</feature>
<evidence type="ECO:0008006" key="5">
    <source>
        <dbReference type="Google" id="ProtNLM"/>
    </source>
</evidence>
<evidence type="ECO:0000313" key="3">
    <source>
        <dbReference type="EMBL" id="KAK7466226.1"/>
    </source>
</evidence>
<evidence type="ECO:0000313" key="4">
    <source>
        <dbReference type="Proteomes" id="UP001498398"/>
    </source>
</evidence>
<keyword evidence="1" id="KW-1133">Transmembrane helix</keyword>
<name>A0ABR1JSK4_9AGAR</name>
<gene>
    <name evidence="3" type="ORF">VKT23_004953</name>
</gene>
<sequence length="243" mass="26395">MTRSLSAVPHMGLFFVVVLGFSLDSAWAEVPSNGGNGTSDPNVGGMCNQGSSANEIVSCTTRARTSVKVSTPIIIGIVAAGIVVLVLIAAFIIWRRRVRALHSASDSSRFDFASTSASASSKVTTIHEDQHRSESPRTFSMRYVINQPSGIVSHVPSSDFRWNDDSTERGRDVEAGLKGRHLSAGLAEEKGLDVSAQEHRMSSSKKCEQEVEVYVLPATPDPIRSYSDVERELGRGRTFPLEW</sequence>
<comment type="caution">
    <text evidence="3">The sequence shown here is derived from an EMBL/GenBank/DDBJ whole genome shotgun (WGS) entry which is preliminary data.</text>
</comment>
<feature type="transmembrane region" description="Helical" evidence="1">
    <location>
        <begin position="73"/>
        <end position="94"/>
    </location>
</feature>
<dbReference type="Proteomes" id="UP001498398">
    <property type="component" value="Unassembled WGS sequence"/>
</dbReference>
<keyword evidence="4" id="KW-1185">Reference proteome</keyword>
<evidence type="ECO:0000256" key="2">
    <source>
        <dbReference type="SAM" id="SignalP"/>
    </source>
</evidence>
<protein>
    <recommendedName>
        <fullName evidence="5">Transmembrane protein</fullName>
    </recommendedName>
</protein>
<proteinExistence type="predicted"/>
<feature type="signal peptide" evidence="2">
    <location>
        <begin position="1"/>
        <end position="28"/>
    </location>
</feature>
<accession>A0ABR1JSK4</accession>